<accession>A0A7X3MIA8</accession>
<keyword evidence="6" id="KW-1185">Reference proteome</keyword>
<dbReference type="InterPro" id="IPR002508">
    <property type="entry name" value="MurNAc-LAA_cat"/>
</dbReference>
<feature type="chain" id="PRO_5031575987" description="MurNAc-LAA domain-containing protein" evidence="3">
    <location>
        <begin position="30"/>
        <end position="1575"/>
    </location>
</feature>
<gene>
    <name evidence="5" type="ORF">GN277_16560</name>
</gene>
<feature type="compositionally biased region" description="Polar residues" evidence="2">
    <location>
        <begin position="34"/>
        <end position="50"/>
    </location>
</feature>
<evidence type="ECO:0000256" key="3">
    <source>
        <dbReference type="SAM" id="SignalP"/>
    </source>
</evidence>
<dbReference type="CDD" id="cd02696">
    <property type="entry name" value="MurNAc-LAA"/>
    <property type="match status" value="1"/>
</dbReference>
<dbReference type="InterPro" id="IPR050695">
    <property type="entry name" value="N-acetylmuramoyl_amidase_3"/>
</dbReference>
<name>A0A7X3MIA8_9FIRM</name>
<feature type="compositionally biased region" description="Acidic residues" evidence="2">
    <location>
        <begin position="57"/>
        <end position="81"/>
    </location>
</feature>
<reference evidence="5 6" key="1">
    <citation type="submission" date="2019-12" db="EMBL/GenBank/DDBJ databases">
        <title>Sporaefaciens musculi gen. nov., sp. nov., a novel bacterium isolated from the caecum of an obese mouse.</title>
        <authorList>
            <person name="Rasmussen T.S."/>
            <person name="Streidl T."/>
            <person name="Hitch T.C.A."/>
            <person name="Wortmann E."/>
            <person name="Deptula P."/>
            <person name="Hansen M."/>
            <person name="Nielsen D.S."/>
            <person name="Clavel T."/>
            <person name="Vogensen F.K."/>
        </authorList>
    </citation>
    <scope>NUCLEOTIDE SEQUENCE [LARGE SCALE GENOMIC DNA]</scope>
    <source>
        <strain evidence="5 6">WCA-9-b2</strain>
    </source>
</reference>
<dbReference type="GO" id="GO:0030288">
    <property type="term" value="C:outer membrane-bounded periplasmic space"/>
    <property type="evidence" value="ECO:0007669"/>
    <property type="project" value="TreeGrafter"/>
</dbReference>
<evidence type="ECO:0000259" key="4">
    <source>
        <dbReference type="SMART" id="SM00646"/>
    </source>
</evidence>
<keyword evidence="1" id="KW-0378">Hydrolase</keyword>
<dbReference type="InterPro" id="IPR002901">
    <property type="entry name" value="MGlyc_endo_b_GlcNAc-like_dom"/>
</dbReference>
<dbReference type="Pfam" id="PF08481">
    <property type="entry name" value="GBS_Bsp-like"/>
    <property type="match status" value="8"/>
</dbReference>
<evidence type="ECO:0000256" key="1">
    <source>
        <dbReference type="ARBA" id="ARBA00022801"/>
    </source>
</evidence>
<dbReference type="GO" id="GO:0008745">
    <property type="term" value="F:N-acetylmuramoyl-L-alanine amidase activity"/>
    <property type="evidence" value="ECO:0007669"/>
    <property type="project" value="InterPro"/>
</dbReference>
<comment type="caution">
    <text evidence="5">The sequence shown here is derived from an EMBL/GenBank/DDBJ whole genome shotgun (WGS) entry which is preliminary data.</text>
</comment>
<organism evidence="5 6">
    <name type="scientific">Sporofaciens musculi</name>
    <dbReference type="NCBI Taxonomy" id="2681861"/>
    <lineage>
        <taxon>Bacteria</taxon>
        <taxon>Bacillati</taxon>
        <taxon>Bacillota</taxon>
        <taxon>Clostridia</taxon>
        <taxon>Lachnospirales</taxon>
        <taxon>Lachnospiraceae</taxon>
        <taxon>Sporofaciens</taxon>
    </lineage>
</organism>
<evidence type="ECO:0000313" key="6">
    <source>
        <dbReference type="Proteomes" id="UP000460412"/>
    </source>
</evidence>
<dbReference type="Pfam" id="PF01520">
    <property type="entry name" value="Amidase_3"/>
    <property type="match status" value="1"/>
</dbReference>
<dbReference type="RefSeq" id="WP_159751977.1">
    <property type="nucleotide sequence ID" value="NZ_WUQX01000001.1"/>
</dbReference>
<dbReference type="Proteomes" id="UP000460412">
    <property type="component" value="Unassembled WGS sequence"/>
</dbReference>
<dbReference type="Gene3D" id="3.40.630.40">
    <property type="entry name" value="Zn-dependent exopeptidases"/>
    <property type="match status" value="1"/>
</dbReference>
<dbReference type="GO" id="GO:0009253">
    <property type="term" value="P:peptidoglycan catabolic process"/>
    <property type="evidence" value="ECO:0007669"/>
    <property type="project" value="InterPro"/>
</dbReference>
<proteinExistence type="predicted"/>
<evidence type="ECO:0000313" key="5">
    <source>
        <dbReference type="EMBL" id="MXP76935.1"/>
    </source>
</evidence>
<dbReference type="SUPFAM" id="SSF53187">
    <property type="entry name" value="Zn-dependent exopeptidases"/>
    <property type="match status" value="1"/>
</dbReference>
<dbReference type="Pfam" id="PF01832">
    <property type="entry name" value="Glucosaminidase"/>
    <property type="match status" value="1"/>
</dbReference>
<dbReference type="PANTHER" id="PTHR30404">
    <property type="entry name" value="N-ACETYLMURAMOYL-L-ALANINE AMIDASE"/>
    <property type="match status" value="1"/>
</dbReference>
<dbReference type="SMART" id="SM00646">
    <property type="entry name" value="Ami_3"/>
    <property type="match status" value="1"/>
</dbReference>
<dbReference type="Gene3D" id="2.60.40.3760">
    <property type="match status" value="8"/>
</dbReference>
<sequence>MRKRIRGKVAGFLAAILLGTTMVPGNVVAEDATAESTLDNVSDVENSTEMDGTGFEDNQDIDEDVPEYPTQDEDGPDENTESLEQNDGQEVPEGEQGDSVVASQGLVNYVGVVEPYIEAPGEQQIVLSYGDGTENVSDAKVICEKDDGSTIELGLDVKENEVYLFKRVFEEKDAGIYRLAYFTYVQDGVEASIELPEIGIEALFGVNEDYTGSQAVVAEEAGISTEELDASVVTVDLDAVGNAESDIEEAIEETVEIVETEQNSSKKSSKKVSQAKDSVLSSIANFLMPAATAKAAENVVVVLDPGHGGSDAGASANGLVEKNLNLSIALACKKELEEYNGVTVYMTRSTDVYVGLQERANKAKAWGADIFVSLHMNSASNSTANGVEVYYPNSNYNKEVHEEGRNLAAQIQQQLVSLGLGNRNIKVDPSTVNSSYPDGSKVDGYQIIRYNKLNGIPGIIVEHAFLTNSGDAAKLRDPNFVNSLGVADATGIANYFNLSKGLSVKIENKDDFDGTAQINVKGVGRNAKVKVTNEGSKKTKEYEVQDKAVVEFNINDFDKKRGKYHIEVFNSSGQSLYKETIYVSEDVSSEISVDSDGSEKQFKVNLTFANMPSEVTKVEMPTWCAKDQSDMIWHNAKKLSNGKWQATINISDYRKAGKYNVHVYAFLSGGKSKVLGTTSFEVSEPTLSVKSGEYNADKGKFDVVITDVKSPSGVSKIEVPVWCAADQSDIKWYQAEKQSDGSYKTTVNISNHKYATGLYKVHTYIWAGNGITTFAGAAKSVNVNLQGMKISVEDTNKTETKYALKITNPEIFGVIKKVEFATWSDEGGQDDLIWYSGKRDADGSWSATADIRNHKSAGKYNVHVYVFLGNGVSKLVGTASFEVTRPTLLVESGNYQADKGTFDVIVKDVKSISGIKKIEVPVWCAADQSDIKWYGAEKQSDGSYKVTVSMANHKFATGMYKVHTYIWAENGVTTFAGEGKSVNVILPEQKISAEDISKTETQYALRVTNPELLGVIKKVEFATWSDEGGQDDLIWYNGKRDADGSWSAIADIKNHKTAGKYNVHVYAFLGNGVSKLIGITSFEVTRPTLSVENGSYQADKGTFDVIVKDVKSISGVKKIEVPVWCAADQSDMKWYGAEKQSDGSYKVTVNMANHKYATGKYKIHTYIWTGNGITMLAGVAKDVNVILPDLKISAEDTDGTETKYALNLSNPSLLGVIRGVQFATWSDDRGQDDLIWYDGSRNADGSWSATADIRKHKTAGKYNVHVYVFLGNGMAKLVGTTSFEVTKPSVSAVKVEDYDSVTGTFKVVISGVSASAGVSKVEVPVWCWEDQNDIKWYKAVKQEDGTYVANVDPMNHKYHSGLYKVHVYVAANNGIMSLTGSTSCNVQSTRFYTIMGESQVTVQQMVDYYELKGSGYPSDVFGGIGEAGGLGGAPTIEDFCQIYYEEAAAEGVRAEVAFAQAMHETDFLRYGNIVRVGQFNFGGLGALDGNSQGNCASFYTVREGVRAQIQHLKAYASTENLKNPCVDPRFHLVKRGNAPYVEYLGKQENPQGLGWATSKNYGYIIVDKIKVLKSM</sequence>
<dbReference type="PANTHER" id="PTHR30404:SF0">
    <property type="entry name" value="N-ACETYLMURAMOYL-L-ALANINE AMIDASE AMIC"/>
    <property type="match status" value="1"/>
</dbReference>
<evidence type="ECO:0000256" key="2">
    <source>
        <dbReference type="SAM" id="MobiDB-lite"/>
    </source>
</evidence>
<dbReference type="GO" id="GO:0004040">
    <property type="term" value="F:amidase activity"/>
    <property type="evidence" value="ECO:0007669"/>
    <property type="project" value="InterPro"/>
</dbReference>
<feature type="region of interest" description="Disordered" evidence="2">
    <location>
        <begin position="34"/>
        <end position="97"/>
    </location>
</feature>
<feature type="domain" description="MurNAc-LAA" evidence="4">
    <location>
        <begin position="360"/>
        <end position="493"/>
    </location>
</feature>
<keyword evidence="3" id="KW-0732">Signal</keyword>
<feature type="signal peptide" evidence="3">
    <location>
        <begin position="1"/>
        <end position="29"/>
    </location>
</feature>
<dbReference type="EMBL" id="WUQX01000001">
    <property type="protein sequence ID" value="MXP76935.1"/>
    <property type="molecule type" value="Genomic_DNA"/>
</dbReference>
<dbReference type="InterPro" id="IPR013688">
    <property type="entry name" value="GBS_Bsp-like"/>
</dbReference>
<protein>
    <recommendedName>
        <fullName evidence="4">MurNAc-LAA domain-containing protein</fullName>
    </recommendedName>
</protein>